<proteinExistence type="predicted"/>
<dbReference type="AlphaFoldDB" id="A0ABD0L4B5"/>
<gene>
    <name evidence="1" type="ORF">BaRGS_00014716</name>
</gene>
<keyword evidence="2" id="KW-1185">Reference proteome</keyword>
<dbReference type="EMBL" id="JACVVK020000087">
    <property type="protein sequence ID" value="KAK7494058.1"/>
    <property type="molecule type" value="Genomic_DNA"/>
</dbReference>
<organism evidence="1 2">
    <name type="scientific">Batillaria attramentaria</name>
    <dbReference type="NCBI Taxonomy" id="370345"/>
    <lineage>
        <taxon>Eukaryota</taxon>
        <taxon>Metazoa</taxon>
        <taxon>Spiralia</taxon>
        <taxon>Lophotrochozoa</taxon>
        <taxon>Mollusca</taxon>
        <taxon>Gastropoda</taxon>
        <taxon>Caenogastropoda</taxon>
        <taxon>Sorbeoconcha</taxon>
        <taxon>Cerithioidea</taxon>
        <taxon>Batillariidae</taxon>
        <taxon>Batillaria</taxon>
    </lineage>
</organism>
<reference evidence="1 2" key="1">
    <citation type="journal article" date="2023" name="Sci. Data">
        <title>Genome assembly of the Korean intertidal mud-creeper Batillaria attramentaria.</title>
        <authorList>
            <person name="Patra A.K."/>
            <person name="Ho P.T."/>
            <person name="Jun S."/>
            <person name="Lee S.J."/>
            <person name="Kim Y."/>
            <person name="Won Y.J."/>
        </authorList>
    </citation>
    <scope>NUCLEOTIDE SEQUENCE [LARGE SCALE GENOMIC DNA]</scope>
    <source>
        <strain evidence="1">Wonlab-2016</strain>
    </source>
</reference>
<accession>A0ABD0L4B5</accession>
<evidence type="ECO:0000313" key="1">
    <source>
        <dbReference type="EMBL" id="KAK7494058.1"/>
    </source>
</evidence>
<protein>
    <submittedName>
        <fullName evidence="1">Uncharacterized protein</fullName>
    </submittedName>
</protein>
<sequence length="108" mass="12428">MSTDPIFKCCLQQQFEIWRRSETARHNVKSVGWIAVYHLSSVTITQRHFFPKRTVPETLPALFQVSKARRFGPCVAQQINFPQPHKNAQLIMDEQIVLGKHASLVQKG</sequence>
<evidence type="ECO:0000313" key="2">
    <source>
        <dbReference type="Proteomes" id="UP001519460"/>
    </source>
</evidence>
<dbReference type="Proteomes" id="UP001519460">
    <property type="component" value="Unassembled WGS sequence"/>
</dbReference>
<name>A0ABD0L4B5_9CAEN</name>
<comment type="caution">
    <text evidence="1">The sequence shown here is derived from an EMBL/GenBank/DDBJ whole genome shotgun (WGS) entry which is preliminary data.</text>
</comment>